<evidence type="ECO:0000259" key="3">
    <source>
        <dbReference type="Pfam" id="PF26366"/>
    </source>
</evidence>
<feature type="compositionally biased region" description="Low complexity" evidence="1">
    <location>
        <begin position="278"/>
        <end position="301"/>
    </location>
</feature>
<reference evidence="4 5" key="1">
    <citation type="submission" date="2017-02" db="EMBL/GenBank/DDBJ databases">
        <authorList>
            <person name="Peterson S.W."/>
        </authorList>
    </citation>
    <scope>NUCLEOTIDE SEQUENCE [LARGE SCALE GENOMIC DNA]</scope>
    <source>
        <strain evidence="4 5">VKM Ac-2059</strain>
    </source>
</reference>
<evidence type="ECO:0000313" key="4">
    <source>
        <dbReference type="EMBL" id="SKC47359.1"/>
    </source>
</evidence>
<dbReference type="STRING" id="123320.SAMN06309945_1304"/>
<dbReference type="EMBL" id="FUZP01000001">
    <property type="protein sequence ID" value="SKC47359.1"/>
    <property type="molecule type" value="Genomic_DNA"/>
</dbReference>
<protein>
    <recommendedName>
        <fullName evidence="3">DUF8094 domain-containing protein</fullName>
    </recommendedName>
</protein>
<feature type="transmembrane region" description="Helical" evidence="2">
    <location>
        <begin position="251"/>
        <end position="274"/>
    </location>
</feature>
<feature type="region of interest" description="Disordered" evidence="1">
    <location>
        <begin position="278"/>
        <end position="302"/>
    </location>
</feature>
<keyword evidence="2" id="KW-0812">Transmembrane</keyword>
<feature type="region of interest" description="Disordered" evidence="1">
    <location>
        <begin position="219"/>
        <end position="246"/>
    </location>
</feature>
<gene>
    <name evidence="4" type="ORF">SAMN06309945_1304</name>
</gene>
<keyword evidence="2" id="KW-1133">Transmembrane helix</keyword>
<organism evidence="4 5">
    <name type="scientific">Okibacterium fritillariae</name>
    <dbReference type="NCBI Taxonomy" id="123320"/>
    <lineage>
        <taxon>Bacteria</taxon>
        <taxon>Bacillati</taxon>
        <taxon>Actinomycetota</taxon>
        <taxon>Actinomycetes</taxon>
        <taxon>Micrococcales</taxon>
        <taxon>Microbacteriaceae</taxon>
        <taxon>Okibacterium</taxon>
    </lineage>
</organism>
<proteinExistence type="predicted"/>
<sequence length="597" mass="62420">MRFVLAIAAFVVAAAMIITGIAQRTVFLGPPTQTVDVKVSGELPYTVIDGTTLNANPGQQTVTLAGSSKAYLAYGRTSDVKAWLGESKYNLLTLDDENKLVSDVVTPKPAETSTGSNSGDEASTDADATSDVTDPAGSDLWLGEFTEDRALIAPMSVPDDVSVLIASDGSEPAPSTVKLSWPLDNATPWAGPLIVGGIILLAVGLVLYLLGLRHMRRSRGPRRKSLPPLDDQKRLPRAPKARRPKAARRNALIAVIPVALVSSLALSGCSPSFWPQLPAQSATPTSTSTDAAATDDSQPAPVVSVPQIERIVSKISAVVADADEQKSADVAATRLTGPALDERKANYQIRSKNADAQATAAIPASPITLTLPQASDTWPRTVMTVIQDADDTSVAPTLLVLTQETPRANYLIDYSVRLEPQAQIPDVAPATIGASQIPPDSSFLLLAPDKIAEAYADVLANGDSSQYAAQFAAEGDTLRTQVSEDREKKKADLPDTASIEFATKAGSGPALALATNDSGAIIAVNVTDSETVKPVEEGASVKTSGAVASLSGLTETKKGVTSTYGDQLLFYVPPTGSTDKIRLLGFSQGLVSATELP</sequence>
<feature type="domain" description="DUF8094" evidence="3">
    <location>
        <begin position="300"/>
        <end position="594"/>
    </location>
</feature>
<dbReference type="Proteomes" id="UP000190857">
    <property type="component" value="Unassembled WGS sequence"/>
</dbReference>
<dbReference type="InterPro" id="IPR058407">
    <property type="entry name" value="DUF8094"/>
</dbReference>
<name>A0A1T5J7L4_9MICO</name>
<dbReference type="OrthoDB" id="3265533at2"/>
<feature type="transmembrane region" description="Helical" evidence="2">
    <location>
        <begin position="189"/>
        <end position="212"/>
    </location>
</feature>
<keyword evidence="5" id="KW-1185">Reference proteome</keyword>
<evidence type="ECO:0000313" key="5">
    <source>
        <dbReference type="Proteomes" id="UP000190857"/>
    </source>
</evidence>
<feature type="compositionally biased region" description="Low complexity" evidence="1">
    <location>
        <begin position="118"/>
        <end position="134"/>
    </location>
</feature>
<dbReference type="Pfam" id="PF26366">
    <property type="entry name" value="DUF8094"/>
    <property type="match status" value="1"/>
</dbReference>
<keyword evidence="2" id="KW-0472">Membrane</keyword>
<evidence type="ECO:0000256" key="1">
    <source>
        <dbReference type="SAM" id="MobiDB-lite"/>
    </source>
</evidence>
<dbReference type="AlphaFoldDB" id="A0A1T5J7L4"/>
<feature type="region of interest" description="Disordered" evidence="1">
    <location>
        <begin position="107"/>
        <end position="139"/>
    </location>
</feature>
<accession>A0A1T5J7L4</accession>
<dbReference type="RefSeq" id="WP_079727369.1">
    <property type="nucleotide sequence ID" value="NZ_FUZP01000001.1"/>
</dbReference>
<feature type="compositionally biased region" description="Basic residues" evidence="1">
    <location>
        <begin position="235"/>
        <end position="246"/>
    </location>
</feature>
<evidence type="ECO:0000256" key="2">
    <source>
        <dbReference type="SAM" id="Phobius"/>
    </source>
</evidence>